<proteinExistence type="predicted"/>
<name>A0A1G2BR70_9BACT</name>
<organism evidence="1 2">
    <name type="scientific">Candidatus Komeilibacteria bacterium RIFCSPLOWO2_01_FULL_53_11</name>
    <dbReference type="NCBI Taxonomy" id="1798552"/>
    <lineage>
        <taxon>Bacteria</taxon>
        <taxon>Candidatus Komeiliibacteriota</taxon>
    </lineage>
</organism>
<accession>A0A1G2BR70</accession>
<evidence type="ECO:0000313" key="1">
    <source>
        <dbReference type="EMBL" id="OGY91611.1"/>
    </source>
</evidence>
<dbReference type="AlphaFoldDB" id="A0A1G2BR70"/>
<evidence type="ECO:0000313" key="2">
    <source>
        <dbReference type="Proteomes" id="UP000177349"/>
    </source>
</evidence>
<dbReference type="EMBL" id="MHKN01000037">
    <property type="protein sequence ID" value="OGY91611.1"/>
    <property type="molecule type" value="Genomic_DNA"/>
</dbReference>
<gene>
    <name evidence="1" type="ORF">A3B31_00590</name>
</gene>
<dbReference type="Proteomes" id="UP000177349">
    <property type="component" value="Unassembled WGS sequence"/>
</dbReference>
<comment type="caution">
    <text evidence="1">The sequence shown here is derived from an EMBL/GenBank/DDBJ whole genome shotgun (WGS) entry which is preliminary data.</text>
</comment>
<protein>
    <submittedName>
        <fullName evidence="1">Uncharacterized protein</fullName>
    </submittedName>
</protein>
<reference evidence="1 2" key="1">
    <citation type="journal article" date="2016" name="Nat. Commun.">
        <title>Thousands of microbial genomes shed light on interconnected biogeochemical processes in an aquifer system.</title>
        <authorList>
            <person name="Anantharaman K."/>
            <person name="Brown C.T."/>
            <person name="Hug L.A."/>
            <person name="Sharon I."/>
            <person name="Castelle C.J."/>
            <person name="Probst A.J."/>
            <person name="Thomas B.C."/>
            <person name="Singh A."/>
            <person name="Wilkins M.J."/>
            <person name="Karaoz U."/>
            <person name="Brodie E.L."/>
            <person name="Williams K.H."/>
            <person name="Hubbard S.S."/>
            <person name="Banfield J.F."/>
        </authorList>
    </citation>
    <scope>NUCLEOTIDE SEQUENCE [LARGE SCALE GENOMIC DNA]</scope>
</reference>
<sequence length="237" mass="26785">MNPELPDLHQQPVVEGTNAQAVSDVGDFNDPHQRLRYRVNSLFDEIPDGTQRIAELKRRLGTLLQFIDKPPGELNAELDSCAEILSKEEFVAKVTAILKPIADASVQRPQEFEKVAREEFRAQGGFTPVNDLLAYGIHDTVMHLHAMPNKTAELRQKLGMLKDGMKRIAQIVRDNEAVQEVTATSWIVAEHPKLLERMGFTVEGPITDEMRAKHFQGDPRAISLAKISREELLRRYV</sequence>